<dbReference type="Gene3D" id="3.20.20.30">
    <property type="entry name" value="Luciferase-like domain"/>
    <property type="match status" value="1"/>
</dbReference>
<keyword evidence="1" id="KW-0560">Oxidoreductase</keyword>
<protein>
    <submittedName>
        <fullName evidence="4">Natural product biosynthesis luciferase-like monooxygenase protein</fullName>
    </submittedName>
</protein>
<dbReference type="Pfam" id="PF00296">
    <property type="entry name" value="Bac_luciferase"/>
    <property type="match status" value="1"/>
</dbReference>
<evidence type="ECO:0000313" key="4">
    <source>
        <dbReference type="EMBL" id="MBB4917480.1"/>
    </source>
</evidence>
<dbReference type="SUPFAM" id="SSF51679">
    <property type="entry name" value="Bacterial luciferase-like"/>
    <property type="match status" value="1"/>
</dbReference>
<dbReference type="NCBIfam" id="TIGR04020">
    <property type="entry name" value="seco_metab_LLM"/>
    <property type="match status" value="1"/>
</dbReference>
<dbReference type="GO" id="GO:0004497">
    <property type="term" value="F:monooxygenase activity"/>
    <property type="evidence" value="ECO:0007669"/>
    <property type="project" value="UniProtKB-KW"/>
</dbReference>
<evidence type="ECO:0000256" key="1">
    <source>
        <dbReference type="ARBA" id="ARBA00023002"/>
    </source>
</evidence>
<dbReference type="GO" id="GO:0016705">
    <property type="term" value="F:oxidoreductase activity, acting on paired donors, with incorporation or reduction of molecular oxygen"/>
    <property type="evidence" value="ECO:0007669"/>
    <property type="project" value="InterPro"/>
</dbReference>
<dbReference type="AlphaFoldDB" id="A0A7W7QPS8"/>
<dbReference type="CDD" id="cd01097">
    <property type="entry name" value="Tetrahydromethanopterin_reductase"/>
    <property type="match status" value="1"/>
</dbReference>
<dbReference type="GO" id="GO:0005829">
    <property type="term" value="C:cytosol"/>
    <property type="evidence" value="ECO:0007669"/>
    <property type="project" value="TreeGrafter"/>
</dbReference>
<proteinExistence type="predicted"/>
<dbReference type="InterPro" id="IPR036661">
    <property type="entry name" value="Luciferase-like_sf"/>
</dbReference>
<dbReference type="PANTHER" id="PTHR30137">
    <property type="entry name" value="LUCIFERASE-LIKE MONOOXYGENASE"/>
    <property type="match status" value="1"/>
</dbReference>
<reference evidence="4 5" key="1">
    <citation type="submission" date="2020-08" db="EMBL/GenBank/DDBJ databases">
        <title>Genomic Encyclopedia of Type Strains, Phase III (KMG-III): the genomes of soil and plant-associated and newly described type strains.</title>
        <authorList>
            <person name="Whitman W."/>
        </authorList>
    </citation>
    <scope>NUCLEOTIDE SEQUENCE [LARGE SCALE GENOMIC DNA]</scope>
    <source>
        <strain evidence="4 5">CECT 8840</strain>
    </source>
</reference>
<keyword evidence="5" id="KW-1185">Reference proteome</keyword>
<gene>
    <name evidence="4" type="ORF">FHS44_004588</name>
</gene>
<keyword evidence="2 4" id="KW-0503">Monooxygenase</keyword>
<evidence type="ECO:0000313" key="5">
    <source>
        <dbReference type="Proteomes" id="UP000552644"/>
    </source>
</evidence>
<evidence type="ECO:0000256" key="2">
    <source>
        <dbReference type="ARBA" id="ARBA00023033"/>
    </source>
</evidence>
<dbReference type="InterPro" id="IPR050766">
    <property type="entry name" value="Bact_Lucif_Oxidored"/>
</dbReference>
<dbReference type="Proteomes" id="UP000552644">
    <property type="component" value="Unassembled WGS sequence"/>
</dbReference>
<feature type="domain" description="Luciferase-like" evidence="3">
    <location>
        <begin position="7"/>
        <end position="318"/>
    </location>
</feature>
<name>A0A7W7QPS8_9ACTN</name>
<dbReference type="RefSeq" id="WP_221461126.1">
    <property type="nucleotide sequence ID" value="NZ_JACHJP010000004.1"/>
</dbReference>
<dbReference type="InterPro" id="IPR024011">
    <property type="entry name" value="Biosynth_lucif-like_mOase_dom"/>
</dbReference>
<evidence type="ECO:0000259" key="3">
    <source>
        <dbReference type="Pfam" id="PF00296"/>
    </source>
</evidence>
<dbReference type="InterPro" id="IPR011251">
    <property type="entry name" value="Luciferase-like_dom"/>
</dbReference>
<dbReference type="EMBL" id="JACHJP010000004">
    <property type="protein sequence ID" value="MBB4917480.1"/>
    <property type="molecule type" value="Genomic_DNA"/>
</dbReference>
<organism evidence="4 5">
    <name type="scientific">Streptosporangium saharense</name>
    <dbReference type="NCBI Taxonomy" id="1706840"/>
    <lineage>
        <taxon>Bacteria</taxon>
        <taxon>Bacillati</taxon>
        <taxon>Actinomycetota</taxon>
        <taxon>Actinomycetes</taxon>
        <taxon>Streptosporangiales</taxon>
        <taxon>Streptosporangiaceae</taxon>
        <taxon>Streptosporangium</taxon>
    </lineage>
</organism>
<dbReference type="PANTHER" id="PTHR30137:SF8">
    <property type="entry name" value="BLR5498 PROTEIN"/>
    <property type="match status" value="1"/>
</dbReference>
<sequence length="356" mass="39197">MRLSLMFFSGALAAGADEQYRTILELAEIADRRGFAGIWLPERHFSTFGAPFPNPLLLLAAVAARTERLTLRSGSLVATLHDPLRLAEELAVLDNLCGGRLEAGFASGWAPSDFAFFPERYERRHALLFELIDQVQSLWRGGLHDARSGTGEAIHVRPLPRPVRRDLPVWIAAAQSTETFRGAGRRGEGVLTHVLDGDLQKLGENIAAYREEFERAGRDPADGRVAVMLHTFVGPDRDEVVETVRGPYCEYLKHIAPLARGLATARRRNVDLNRLSAGHVDQFARLHFERAVDGRSLIGTPKDALDTLGTMRDLGVDEVACLVDFGLRGQQVLQQMPYLGDVNDHVAPGARQGNAP</sequence>
<comment type="caution">
    <text evidence="4">The sequence shown here is derived from an EMBL/GenBank/DDBJ whole genome shotgun (WGS) entry which is preliminary data.</text>
</comment>
<accession>A0A7W7QPS8</accession>